<gene>
    <name evidence="2" type="ORF">AsAng_0017310</name>
</gene>
<dbReference type="RefSeq" id="WP_264792232.1">
    <property type="nucleotide sequence ID" value="NZ_AP026867.1"/>
</dbReference>
<feature type="transmembrane region" description="Helical" evidence="1">
    <location>
        <begin position="12"/>
        <end position="33"/>
    </location>
</feature>
<dbReference type="KEGG" id="aup:AsAng_0017310"/>
<evidence type="ECO:0000256" key="1">
    <source>
        <dbReference type="SAM" id="Phobius"/>
    </source>
</evidence>
<feature type="transmembrane region" description="Helical" evidence="1">
    <location>
        <begin position="45"/>
        <end position="62"/>
    </location>
</feature>
<sequence length="68" mass="7970">MSQKNEGWHFAKIFLLFIGLELVLYTLIVYLDLLGLKSDFAKRDPSFMAFYGISSILFFVFIKKLDKK</sequence>
<keyword evidence="1" id="KW-1133">Transmembrane helix</keyword>
<evidence type="ECO:0000313" key="2">
    <source>
        <dbReference type="EMBL" id="BDS11021.1"/>
    </source>
</evidence>
<protein>
    <submittedName>
        <fullName evidence="2">Uncharacterized protein</fullName>
    </submittedName>
</protein>
<dbReference type="AlphaFoldDB" id="A0A916DST4"/>
<keyword evidence="1" id="KW-0812">Transmembrane</keyword>
<organism evidence="2 3">
    <name type="scientific">Aureispira anguillae</name>
    <dbReference type="NCBI Taxonomy" id="2864201"/>
    <lineage>
        <taxon>Bacteria</taxon>
        <taxon>Pseudomonadati</taxon>
        <taxon>Bacteroidota</taxon>
        <taxon>Saprospiria</taxon>
        <taxon>Saprospirales</taxon>
        <taxon>Saprospiraceae</taxon>
        <taxon>Aureispira</taxon>
    </lineage>
</organism>
<reference evidence="2" key="1">
    <citation type="submission" date="2022-09" db="EMBL/GenBank/DDBJ databases">
        <title>Aureispira anguillicida sp. nov., isolated from Leptocephalus of Japanese eel Anguilla japonica.</title>
        <authorList>
            <person name="Yuasa K."/>
            <person name="Mekata T."/>
            <person name="Ikunari K."/>
        </authorList>
    </citation>
    <scope>NUCLEOTIDE SEQUENCE</scope>
    <source>
        <strain evidence="2">EL160426</strain>
    </source>
</reference>
<keyword evidence="3" id="KW-1185">Reference proteome</keyword>
<name>A0A916DST4_9BACT</name>
<accession>A0A916DST4</accession>
<dbReference type="EMBL" id="AP026867">
    <property type="protein sequence ID" value="BDS11021.1"/>
    <property type="molecule type" value="Genomic_DNA"/>
</dbReference>
<dbReference type="Proteomes" id="UP001060919">
    <property type="component" value="Chromosome"/>
</dbReference>
<evidence type="ECO:0000313" key="3">
    <source>
        <dbReference type="Proteomes" id="UP001060919"/>
    </source>
</evidence>
<keyword evidence="1" id="KW-0472">Membrane</keyword>
<proteinExistence type="predicted"/>